<dbReference type="EMBL" id="CADCUB010000052">
    <property type="protein sequence ID" value="CAA9318827.1"/>
    <property type="molecule type" value="Genomic_DNA"/>
</dbReference>
<sequence>MSGDDLAAALAVRLRDAHRRVATWPGPDDQKARLTRRLIALTDASKHDLHRASVRLERLLADLDAGRLPAGDGDEPDR</sequence>
<proteinExistence type="predicted"/>
<dbReference type="AlphaFoldDB" id="A0A6J4KYI9"/>
<evidence type="ECO:0000313" key="1">
    <source>
        <dbReference type="EMBL" id="CAA9318827.1"/>
    </source>
</evidence>
<gene>
    <name evidence="1" type="ORF">AVDCRST_MAG07-1657</name>
</gene>
<reference evidence="1" key="1">
    <citation type="submission" date="2020-02" db="EMBL/GenBank/DDBJ databases">
        <authorList>
            <person name="Meier V. D."/>
        </authorList>
    </citation>
    <scope>NUCLEOTIDE SEQUENCE</scope>
    <source>
        <strain evidence="1">AVDCRST_MAG07</strain>
    </source>
</reference>
<name>A0A6J4KYI9_9ACTN</name>
<protein>
    <submittedName>
        <fullName evidence="1">Uncharacterized protein</fullName>
    </submittedName>
</protein>
<accession>A0A6J4KYI9</accession>
<organism evidence="1">
    <name type="scientific">uncultured Frankineae bacterium</name>
    <dbReference type="NCBI Taxonomy" id="437475"/>
    <lineage>
        <taxon>Bacteria</taxon>
        <taxon>Bacillati</taxon>
        <taxon>Actinomycetota</taxon>
        <taxon>Actinomycetes</taxon>
        <taxon>Frankiales</taxon>
        <taxon>environmental samples</taxon>
    </lineage>
</organism>